<organism evidence="4 5">
    <name type="scientific">Ecytonucleospora hepatopenaei</name>
    <dbReference type="NCBI Taxonomy" id="646526"/>
    <lineage>
        <taxon>Eukaryota</taxon>
        <taxon>Fungi</taxon>
        <taxon>Fungi incertae sedis</taxon>
        <taxon>Microsporidia</taxon>
        <taxon>Enterocytozoonidae</taxon>
        <taxon>Ecytonucleospora</taxon>
    </lineage>
</organism>
<comment type="caution">
    <text evidence="4">The sequence shown here is derived from an EMBL/GenBank/DDBJ whole genome shotgun (WGS) entry which is preliminary data.</text>
</comment>
<evidence type="ECO:0000256" key="2">
    <source>
        <dbReference type="SAM" id="Phobius"/>
    </source>
</evidence>
<name>A0A1W0E653_9MICR</name>
<reference evidence="4 5" key="1">
    <citation type="journal article" date="2017" name="Environ. Microbiol.">
        <title>Decay of the glycolytic pathway and adaptation to intranuclear parasitism within Enterocytozoonidae microsporidia.</title>
        <authorList>
            <person name="Wiredu Boakye D."/>
            <person name="Jaroenlak P."/>
            <person name="Prachumwat A."/>
            <person name="Williams T.A."/>
            <person name="Bateman K.S."/>
            <person name="Itsathitphaisarn O."/>
            <person name="Sritunyalucksana K."/>
            <person name="Paszkiewicz K.H."/>
            <person name="Moore K.A."/>
            <person name="Stentiford G.D."/>
            <person name="Williams B.A."/>
        </authorList>
    </citation>
    <scope>NUCLEOTIDE SEQUENCE [LARGE SCALE GENOMIC DNA]</scope>
    <source>
        <strain evidence="4 5">TH1</strain>
    </source>
</reference>
<feature type="transmembrane region" description="Helical" evidence="2">
    <location>
        <begin position="142"/>
        <end position="167"/>
    </location>
</feature>
<keyword evidence="2" id="KW-0472">Membrane</keyword>
<feature type="region of interest" description="Disordered" evidence="1">
    <location>
        <begin position="20"/>
        <end position="121"/>
    </location>
</feature>
<feature type="compositionally biased region" description="Basic and acidic residues" evidence="1">
    <location>
        <begin position="40"/>
        <end position="50"/>
    </location>
</feature>
<gene>
    <name evidence="4" type="ORF">EHP00_1009</name>
</gene>
<keyword evidence="2" id="KW-0812">Transmembrane</keyword>
<proteinExistence type="predicted"/>
<evidence type="ECO:0000256" key="1">
    <source>
        <dbReference type="SAM" id="MobiDB-lite"/>
    </source>
</evidence>
<dbReference type="AlphaFoldDB" id="A0A1W0E653"/>
<feature type="compositionally biased region" description="Low complexity" evidence="1">
    <location>
        <begin position="102"/>
        <end position="113"/>
    </location>
</feature>
<feature type="chain" id="PRO_5013297582" evidence="3">
    <location>
        <begin position="18"/>
        <end position="172"/>
    </location>
</feature>
<accession>A0A1W0E653</accession>
<keyword evidence="2" id="KW-1133">Transmembrane helix</keyword>
<evidence type="ECO:0000256" key="3">
    <source>
        <dbReference type="SAM" id="SignalP"/>
    </source>
</evidence>
<dbReference type="VEuPathDB" id="MicrosporidiaDB:EHP00_1009"/>
<feature type="signal peptide" evidence="3">
    <location>
        <begin position="1"/>
        <end position="17"/>
    </location>
</feature>
<sequence>MFLIKLLVVLNFSCLLAKKSNQETPKTSISTKSTSPYKTKGFDQKNKELNKSSNPNKNVKKKKKEEISEIYNNKNNKKTRNNKNDINISKNDNKRNNKNNKNKTVVNVNQNNNRNKKDLTESEQRDFINKANNSNNQGERTVLTAFFITFGVVAGLILLSFVGYLLCGRRPE</sequence>
<dbReference type="Proteomes" id="UP000192758">
    <property type="component" value="Unassembled WGS sequence"/>
</dbReference>
<feature type="compositionally biased region" description="Low complexity" evidence="1">
    <location>
        <begin position="24"/>
        <end position="39"/>
    </location>
</feature>
<dbReference type="EMBL" id="MNPJ01000017">
    <property type="protein sequence ID" value="OQS54730.1"/>
    <property type="molecule type" value="Genomic_DNA"/>
</dbReference>
<evidence type="ECO:0000313" key="4">
    <source>
        <dbReference type="EMBL" id="OQS54730.1"/>
    </source>
</evidence>
<protein>
    <submittedName>
        <fullName evidence="4">Uncharacterized protein</fullName>
    </submittedName>
</protein>
<keyword evidence="3" id="KW-0732">Signal</keyword>
<evidence type="ECO:0000313" key="5">
    <source>
        <dbReference type="Proteomes" id="UP000192758"/>
    </source>
</evidence>
<keyword evidence="5" id="KW-1185">Reference proteome</keyword>